<feature type="region of interest" description="Disordered" evidence="1">
    <location>
        <begin position="252"/>
        <end position="323"/>
    </location>
</feature>
<feature type="compositionally biased region" description="Basic and acidic residues" evidence="1">
    <location>
        <begin position="285"/>
        <end position="304"/>
    </location>
</feature>
<name>A0A8T4H8J0_9SPHI</name>
<sequence>MFYRPVYEHKGSTLSADSGYVHSDKIGRDFFEAYGNVIITQPSGTQIFADKLHYEASTQLATLTQSVRMVDGQALLTTNYLTYDLRNSHGTYKGGGRIVSKGDTITSNTAYYYEKSGDTYFKNKVVVRSPSVKIFTDTMQYNSFSKDTYFFGATNMKGNKGENLYTQKGVYNTGSGQARFTKNNIYTENSKILKGDTLYYDRTAGIGKAIKNVIFIDTADKFYTYGGYGLYRQADQSILMTDKPLVVSVVKNDSTSNGSSLPSPNAANTTNTVNPANTANTANSIEKENSKAVLSKKEKQKEGNTKPTSVAKEGLTTLPTDSGATKMAPSVDSLFLTADTLFSRVIPLKEYQAKQFNLDREGGKIEDANDIDYGDEEDTSSLATDSLLVDSLALDTTKLSNKLSALKDTTALKEKNNAIAELKKAPTKAAAAKLQTPINKPKSTVTAIKPKSAPTVINQSKVQLDKNFRADSVLRKKTIFPKGTEVDSILTKAQQSVAQVDSVKQTSLDTGSTRIVNAYHHVRLFKSDFQAVADSVYYGMVDSMFRFMGKPMIWAESSQISADTIYLQVKNQKLENALLLQNAFMVSSVLDSIKYNQLKGRKITAFFTNNKLDRLFVDGNAESLYFIVNDKQNIITELFHDRSARIKILMKNSRIKNYVSIQKVESKIYPFSKVTSENEFLPGFIWKPQDRPKSKLDLLNRTREVTTDIKIDAKPEKEILKGDPPATKKK</sequence>
<evidence type="ECO:0000313" key="3">
    <source>
        <dbReference type="EMBL" id="MBP3943094.1"/>
    </source>
</evidence>
<dbReference type="Gene3D" id="2.60.450.10">
    <property type="entry name" value="Lipopolysaccharide (LPS) transport protein A like domain"/>
    <property type="match status" value="2"/>
</dbReference>
<gene>
    <name evidence="3" type="ORF">J5U18_05885</name>
</gene>
<reference evidence="3" key="1">
    <citation type="submission" date="2021-03" db="EMBL/GenBank/DDBJ databases">
        <authorList>
            <person name="Lu T."/>
            <person name="Wang Q."/>
            <person name="Han X."/>
        </authorList>
    </citation>
    <scope>NUCLEOTIDE SEQUENCE</scope>
    <source>
        <strain evidence="3">WQ 2009</strain>
    </source>
</reference>
<protein>
    <recommendedName>
        <fullName evidence="2">Organic solvent tolerance-like N-terminal domain-containing protein</fullName>
    </recommendedName>
</protein>
<dbReference type="Proteomes" id="UP000679691">
    <property type="component" value="Unassembled WGS sequence"/>
</dbReference>
<feature type="compositionally biased region" description="Polar residues" evidence="1">
    <location>
        <begin position="252"/>
        <end position="263"/>
    </location>
</feature>
<feature type="domain" description="Organic solvent tolerance-like N-terminal" evidence="2">
    <location>
        <begin position="4"/>
        <end position="137"/>
    </location>
</feature>
<comment type="caution">
    <text evidence="3">The sequence shown here is derived from an EMBL/GenBank/DDBJ whole genome shotgun (WGS) entry which is preliminary data.</text>
</comment>
<dbReference type="Pfam" id="PF13100">
    <property type="entry name" value="OstA_2"/>
    <property type="match status" value="1"/>
</dbReference>
<evidence type="ECO:0000259" key="2">
    <source>
        <dbReference type="Pfam" id="PF13100"/>
    </source>
</evidence>
<dbReference type="InterPro" id="IPR005653">
    <property type="entry name" value="OstA-like_N"/>
</dbReference>
<organism evidence="3 4">
    <name type="scientific">Rhinopithecimicrobium faecis</name>
    <dbReference type="NCBI Taxonomy" id="2820698"/>
    <lineage>
        <taxon>Bacteria</taxon>
        <taxon>Pseudomonadati</taxon>
        <taxon>Bacteroidota</taxon>
        <taxon>Sphingobacteriia</taxon>
        <taxon>Sphingobacteriales</taxon>
        <taxon>Sphingobacteriaceae</taxon>
        <taxon>Rhinopithecimicrobium</taxon>
    </lineage>
</organism>
<evidence type="ECO:0000256" key="1">
    <source>
        <dbReference type="SAM" id="MobiDB-lite"/>
    </source>
</evidence>
<accession>A0A8T4H8J0</accession>
<keyword evidence="4" id="KW-1185">Reference proteome</keyword>
<feature type="compositionally biased region" description="Low complexity" evidence="1">
    <location>
        <begin position="264"/>
        <end position="283"/>
    </location>
</feature>
<dbReference type="AlphaFoldDB" id="A0A8T4H8J0"/>
<proteinExistence type="predicted"/>
<dbReference type="EMBL" id="JAGKSB010000005">
    <property type="protein sequence ID" value="MBP3943094.1"/>
    <property type="molecule type" value="Genomic_DNA"/>
</dbReference>
<evidence type="ECO:0000313" key="4">
    <source>
        <dbReference type="Proteomes" id="UP000679691"/>
    </source>
</evidence>